<dbReference type="InterPro" id="IPR039968">
    <property type="entry name" value="BcerS-like"/>
</dbReference>
<dbReference type="SUPFAM" id="SSF55729">
    <property type="entry name" value="Acyl-CoA N-acyltransferases (Nat)"/>
    <property type="match status" value="1"/>
</dbReference>
<sequence length="373" mass="43035">MVSVKSVGSSLKRRDLLAWRKVVDKSFAGNENYIFFSPFLREGEEREFLFLMDGDKEVGKACATFDKVWVEKKKENIGFIDDFLLIPEYKDHAKLLIDQCLAILKDKGLDGVYLRNNGFPALLAEGYEHLPPTQLPYNPPSYIDLFTDYGFEKRAEWSNMRIKLPLLSNEDIESGKKRLEDANIKITLLNLKNKKAVKEYSDLLNRIFITHFGFNPREFISSYNTVKKRVLSRFSAHLTRLKIYVGYKEDRMILYFSFFSDMNQYYKSLRDEGKNPVGFGSFLRLIFKGPTGVNRARIGSLGIDEDFRGIGLISDIIGYGLGLIAKEGYKEADTGIVSAENMPVFKIIEKISREWEVKDITPMKYYTLAYMFS</sequence>
<reference evidence="1 2" key="1">
    <citation type="journal article" date="2019" name="Nat. Microbiol.">
        <title>Wide diversity of methane and short-chain alkane metabolisms in uncultured archaea.</title>
        <authorList>
            <person name="Borrel G."/>
            <person name="Adam P.S."/>
            <person name="McKay L.J."/>
            <person name="Chen L.X."/>
            <person name="Sierra-Garcia I.N."/>
            <person name="Sieber C.M."/>
            <person name="Letourneur Q."/>
            <person name="Ghozlane A."/>
            <person name="Andersen G.L."/>
            <person name="Li W.J."/>
            <person name="Hallam S.J."/>
            <person name="Muyzer G."/>
            <person name="de Oliveira V.M."/>
            <person name="Inskeep W.P."/>
            <person name="Banfield J.F."/>
            <person name="Gribaldo S."/>
        </authorList>
    </citation>
    <scope>NUCLEOTIDE SEQUENCE [LARGE SCALE GENOMIC DNA]</scope>
    <source>
        <strain evidence="1">NM1a</strain>
    </source>
</reference>
<evidence type="ECO:0000313" key="2">
    <source>
        <dbReference type="Proteomes" id="UP000317158"/>
    </source>
</evidence>
<proteinExistence type="predicted"/>
<comment type="caution">
    <text evidence="1">The sequence shown here is derived from an EMBL/GenBank/DDBJ whole genome shotgun (WGS) entry which is preliminary data.</text>
</comment>
<dbReference type="PANTHER" id="PTHR41368:SF1">
    <property type="entry name" value="PROTEIN YGHO"/>
    <property type="match status" value="1"/>
</dbReference>
<evidence type="ECO:0000313" key="1">
    <source>
        <dbReference type="EMBL" id="RZN64982.1"/>
    </source>
</evidence>
<dbReference type="EMBL" id="RXIF01000004">
    <property type="protein sequence ID" value="RZN64982.1"/>
    <property type="molecule type" value="Genomic_DNA"/>
</dbReference>
<accession>A0A520KSV5</accession>
<name>A0A520KSV5_METT2</name>
<dbReference type="PANTHER" id="PTHR41368">
    <property type="entry name" value="PROTEIN YGHO"/>
    <property type="match status" value="1"/>
</dbReference>
<organism evidence="1 2">
    <name type="scientific">Methanoliparum thermophilum</name>
    <dbReference type="NCBI Taxonomy" id="2491083"/>
    <lineage>
        <taxon>Archaea</taxon>
        <taxon>Methanobacteriati</taxon>
        <taxon>Methanobacteriota</taxon>
        <taxon>Candidatus Methanoliparia</taxon>
        <taxon>Candidatus Methanoliparales</taxon>
        <taxon>Candidatus Methanoliparaceae</taxon>
        <taxon>Candidatus Methanoliparum</taxon>
    </lineage>
</organism>
<protein>
    <recommendedName>
        <fullName evidence="3">GNAT family N-acetyltransferase</fullName>
    </recommendedName>
</protein>
<evidence type="ECO:0008006" key="3">
    <source>
        <dbReference type="Google" id="ProtNLM"/>
    </source>
</evidence>
<dbReference type="AlphaFoldDB" id="A0A520KSV5"/>
<gene>
    <name evidence="1" type="ORF">EF806_02765</name>
</gene>
<dbReference type="Proteomes" id="UP000317158">
    <property type="component" value="Unassembled WGS sequence"/>
</dbReference>
<dbReference type="InterPro" id="IPR016181">
    <property type="entry name" value="Acyl_CoA_acyltransferase"/>
</dbReference>